<dbReference type="InterPro" id="IPR036439">
    <property type="entry name" value="Dockerin_dom_sf"/>
</dbReference>
<keyword evidence="8" id="KW-0119">Carbohydrate metabolism</keyword>
<reference evidence="14 15" key="1">
    <citation type="submission" date="2019-02" db="EMBL/GenBank/DDBJ databases">
        <title>Deep-cultivation of Planctomycetes and their phenomic and genomic characterization uncovers novel biology.</title>
        <authorList>
            <person name="Wiegand S."/>
            <person name="Jogler M."/>
            <person name="Boedeker C."/>
            <person name="Pinto D."/>
            <person name="Vollmers J."/>
            <person name="Rivas-Marin E."/>
            <person name="Kohn T."/>
            <person name="Peeters S.H."/>
            <person name="Heuer A."/>
            <person name="Rast P."/>
            <person name="Oberbeckmann S."/>
            <person name="Bunk B."/>
            <person name="Jeske O."/>
            <person name="Meyerdierks A."/>
            <person name="Storesund J.E."/>
            <person name="Kallscheuer N."/>
            <person name="Luecker S."/>
            <person name="Lage O.M."/>
            <person name="Pohl T."/>
            <person name="Merkel B.J."/>
            <person name="Hornburger P."/>
            <person name="Mueller R.-W."/>
            <person name="Bruemmer F."/>
            <person name="Labrenz M."/>
            <person name="Spormann A.M."/>
            <person name="Op Den Camp H."/>
            <person name="Overmann J."/>
            <person name="Amann R."/>
            <person name="Jetten M.S.M."/>
            <person name="Mascher T."/>
            <person name="Medema M.H."/>
            <person name="Devos D.P."/>
            <person name="Kaster A.-K."/>
            <person name="Ovreas L."/>
            <person name="Rohde M."/>
            <person name="Galperin M.Y."/>
            <person name="Jogler C."/>
        </authorList>
    </citation>
    <scope>NUCLEOTIDE SEQUENCE [LARGE SCALE GENOMIC DNA]</scope>
    <source>
        <strain evidence="14 15">KOR34</strain>
    </source>
</reference>
<dbReference type="EC" id="4.2.2.2" evidence="3"/>
<evidence type="ECO:0000256" key="2">
    <source>
        <dbReference type="ARBA" id="ARBA00010980"/>
    </source>
</evidence>
<keyword evidence="5" id="KW-0479">Metal-binding</keyword>
<name>A0A5C5V5P4_9BACT</name>
<dbReference type="InterPro" id="IPR052063">
    <property type="entry name" value="Polysaccharide_Lyase_1"/>
</dbReference>
<evidence type="ECO:0000256" key="9">
    <source>
        <dbReference type="ARBA" id="ARBA00023316"/>
    </source>
</evidence>
<feature type="compositionally biased region" description="Basic and acidic residues" evidence="12">
    <location>
        <begin position="389"/>
        <end position="416"/>
    </location>
</feature>
<comment type="function">
    <text evidence="11">Pectinolytic enzyme consist of four classes of enzymes: pectin lyase, polygalacturonase, pectin methylesterase and rhamnogalacturonase. Among pectinolytic enzymes, pectin lyase is the most important in depolymerization of pectin, since it cleaves internal glycosidic bonds of highly methylated pectins. Favors pectate, the anion, over pectin, the methyl ester.</text>
</comment>
<dbReference type="GO" id="GO:0071555">
    <property type="term" value="P:cell wall organization"/>
    <property type="evidence" value="ECO:0007669"/>
    <property type="project" value="UniProtKB-KW"/>
</dbReference>
<evidence type="ECO:0000256" key="4">
    <source>
        <dbReference type="ARBA" id="ARBA00016512"/>
    </source>
</evidence>
<keyword evidence="10" id="KW-0624">Polysaccharide degradation</keyword>
<evidence type="ECO:0000256" key="11">
    <source>
        <dbReference type="ARBA" id="ARBA00025679"/>
    </source>
</evidence>
<comment type="catalytic activity">
    <reaction evidence="1">
        <text>Eliminative cleavage of (1-&gt;4)-alpha-D-galacturonan to give oligosaccharides with 4-deoxy-alpha-D-galact-4-enuronosyl groups at their non-reducing ends.</text>
        <dbReference type="EC" id="4.2.2.2"/>
    </reaction>
</comment>
<keyword evidence="9" id="KW-0961">Cell wall biogenesis/degradation</keyword>
<comment type="similarity">
    <text evidence="2">Belongs to the polysaccharide lyase 1 family.</text>
</comment>
<evidence type="ECO:0000256" key="7">
    <source>
        <dbReference type="ARBA" id="ARBA00023239"/>
    </source>
</evidence>
<dbReference type="GO" id="GO:0046872">
    <property type="term" value="F:metal ion binding"/>
    <property type="evidence" value="ECO:0007669"/>
    <property type="project" value="UniProtKB-KW"/>
</dbReference>
<evidence type="ECO:0000256" key="13">
    <source>
        <dbReference type="SAM" id="SignalP"/>
    </source>
</evidence>
<keyword evidence="6" id="KW-0325">Glycoprotein</keyword>
<protein>
    <recommendedName>
        <fullName evidence="4">Probable pectate lyase C</fullName>
        <ecNumber evidence="3">4.2.2.2</ecNumber>
    </recommendedName>
</protein>
<dbReference type="Gene3D" id="1.10.1330.10">
    <property type="entry name" value="Dockerin domain"/>
    <property type="match status" value="1"/>
</dbReference>
<evidence type="ECO:0000256" key="1">
    <source>
        <dbReference type="ARBA" id="ARBA00000695"/>
    </source>
</evidence>
<evidence type="ECO:0000313" key="14">
    <source>
        <dbReference type="EMBL" id="TWT33848.1"/>
    </source>
</evidence>
<dbReference type="InterPro" id="IPR012334">
    <property type="entry name" value="Pectin_lyas_fold"/>
</dbReference>
<evidence type="ECO:0000256" key="8">
    <source>
        <dbReference type="ARBA" id="ARBA00023277"/>
    </source>
</evidence>
<keyword evidence="15" id="KW-1185">Reference proteome</keyword>
<dbReference type="PANTHER" id="PTHR42970:SF1">
    <property type="entry name" value="PECTATE LYASE C-RELATED"/>
    <property type="match status" value="1"/>
</dbReference>
<evidence type="ECO:0000256" key="3">
    <source>
        <dbReference type="ARBA" id="ARBA00012272"/>
    </source>
</evidence>
<feature type="region of interest" description="Disordered" evidence="12">
    <location>
        <begin position="374"/>
        <end position="417"/>
    </location>
</feature>
<evidence type="ECO:0000256" key="12">
    <source>
        <dbReference type="SAM" id="MobiDB-lite"/>
    </source>
</evidence>
<feature type="signal peptide" evidence="13">
    <location>
        <begin position="1"/>
        <end position="26"/>
    </location>
</feature>
<organism evidence="14 15">
    <name type="scientific">Posidoniimonas corsicana</name>
    <dbReference type="NCBI Taxonomy" id="1938618"/>
    <lineage>
        <taxon>Bacteria</taxon>
        <taxon>Pseudomonadati</taxon>
        <taxon>Planctomycetota</taxon>
        <taxon>Planctomycetia</taxon>
        <taxon>Pirellulales</taxon>
        <taxon>Lacipirellulaceae</taxon>
        <taxon>Posidoniimonas</taxon>
    </lineage>
</organism>
<dbReference type="PROSITE" id="PS00018">
    <property type="entry name" value="EF_HAND_1"/>
    <property type="match status" value="1"/>
</dbReference>
<evidence type="ECO:0000313" key="15">
    <source>
        <dbReference type="Proteomes" id="UP000316714"/>
    </source>
</evidence>
<gene>
    <name evidence="14" type="ORF">KOR34_36830</name>
</gene>
<dbReference type="InterPro" id="IPR011050">
    <property type="entry name" value="Pectin_lyase_fold/virulence"/>
</dbReference>
<evidence type="ECO:0000256" key="10">
    <source>
        <dbReference type="ARBA" id="ARBA00023326"/>
    </source>
</evidence>
<accession>A0A5C5V5P4</accession>
<keyword evidence="13" id="KW-0732">Signal</keyword>
<proteinExistence type="inferred from homology"/>
<dbReference type="PANTHER" id="PTHR42970">
    <property type="entry name" value="PECTATE LYASE C-RELATED"/>
    <property type="match status" value="1"/>
</dbReference>
<dbReference type="Proteomes" id="UP000316714">
    <property type="component" value="Unassembled WGS sequence"/>
</dbReference>
<keyword evidence="7" id="KW-0456">Lyase</keyword>
<feature type="chain" id="PRO_5022910058" description="Probable pectate lyase C" evidence="13">
    <location>
        <begin position="27"/>
        <end position="760"/>
    </location>
</feature>
<dbReference type="GO" id="GO:0000272">
    <property type="term" value="P:polysaccharide catabolic process"/>
    <property type="evidence" value="ECO:0007669"/>
    <property type="project" value="UniProtKB-KW"/>
</dbReference>
<sequence length="760" mass="79880" precursor="true">MIHTSARRVAATFLTMLIIGPAVVVAQQVAFPGAEGYGKHTTGGRGGAVYEVTTLNPTGPGSLGAALDASGPRTVVFRVSGTIDGNFDIDNDNVTIAGQTAPGGGIAIKGNLSIDASNVSIRYIRVRDEVSGDALGGRYQENIIIDHVSTSWSSDEVLSIYHGEDVTIQWSMITEAGSSDHKFGGIWGNNHGTYHHKLIAHNASRNPRWASGSKHNDYRNNVVYNWGYNSSYGGEAQQVGNPNFDFTTINMIGNYYKAGPATSSGVRDRIVEPSARGSGDEGSWYVADNVVEGYPAVSDNNWLGVDGDEYIRLDQPWDAMAINEQTAQDAFKSVLSHVGASLPSRDSVDSRIIQEVRAGTATFVSNGLIESPSDVGGWPTLSSTPAPADNDHDGMPNEWELRRGLDPDLASDRNDDFDSDGYTNLEEYLNELGAFPAVTALNFHGGMSTRFAEEGNWDFDWQPSRLDTAVVPAGTAVVDAKGQHAGTIQVAPHSGQSARLDINGGWLEVVDTLEIAAAGADGQVNLSDGELRVGTVTKGIGGAFNLTGGVLSANIVEFDLVNNGATISPGESVGATTVLGGLSLNSGVLAIELASPSQVDLVDVTGGASLGGDLVVSLLDGFSPTTGSWVIMTATDFSGSFASVSPGFKVSQQGENLVLSVVVELPGDFNADGTVDAADYTVWRDNLGGTFDLNGNGDETGDSAGTVDASDYAVWRSNYGATVQPATNSENSNAIPEPATLLQLSTLIATYRLLSFRHSP</sequence>
<dbReference type="InterPro" id="IPR018247">
    <property type="entry name" value="EF_Hand_1_Ca_BS"/>
</dbReference>
<dbReference type="Gene3D" id="2.160.20.10">
    <property type="entry name" value="Single-stranded right-handed beta-helix, Pectin lyase-like"/>
    <property type="match status" value="1"/>
</dbReference>
<dbReference type="EMBL" id="SIHJ01000002">
    <property type="protein sequence ID" value="TWT33848.1"/>
    <property type="molecule type" value="Genomic_DNA"/>
</dbReference>
<evidence type="ECO:0000256" key="6">
    <source>
        <dbReference type="ARBA" id="ARBA00023180"/>
    </source>
</evidence>
<dbReference type="AlphaFoldDB" id="A0A5C5V5P4"/>
<comment type="caution">
    <text evidence="14">The sequence shown here is derived from an EMBL/GenBank/DDBJ whole genome shotgun (WGS) entry which is preliminary data.</text>
</comment>
<dbReference type="GO" id="GO:0030570">
    <property type="term" value="F:pectate lyase activity"/>
    <property type="evidence" value="ECO:0007669"/>
    <property type="project" value="UniProtKB-EC"/>
</dbReference>
<dbReference type="SUPFAM" id="SSF51126">
    <property type="entry name" value="Pectin lyase-like"/>
    <property type="match status" value="1"/>
</dbReference>
<evidence type="ECO:0000256" key="5">
    <source>
        <dbReference type="ARBA" id="ARBA00022723"/>
    </source>
</evidence>